<dbReference type="EMBL" id="DYVS01000001">
    <property type="protein sequence ID" value="HJF69138.1"/>
    <property type="molecule type" value="Genomic_DNA"/>
</dbReference>
<proteinExistence type="predicted"/>
<dbReference type="InterPro" id="IPR027417">
    <property type="entry name" value="P-loop_NTPase"/>
</dbReference>
<dbReference type="Proteomes" id="UP000742098">
    <property type="component" value="Unassembled WGS sequence"/>
</dbReference>
<dbReference type="PANTHER" id="PTHR33295">
    <property type="entry name" value="ATPASE"/>
    <property type="match status" value="1"/>
</dbReference>
<dbReference type="InterPro" id="IPR041682">
    <property type="entry name" value="AAA_14"/>
</dbReference>
<reference evidence="3" key="2">
    <citation type="submission" date="2021-09" db="EMBL/GenBank/DDBJ databases">
        <authorList>
            <person name="Gilroy R."/>
        </authorList>
    </citation>
    <scope>NUCLEOTIDE SEQUENCE</scope>
    <source>
        <strain evidence="3">6966</strain>
    </source>
</reference>
<protein>
    <submittedName>
        <fullName evidence="3">ATP-binding protein</fullName>
    </submittedName>
</protein>
<dbReference type="SUPFAM" id="SSF52540">
    <property type="entry name" value="P-loop containing nucleoside triphosphate hydrolases"/>
    <property type="match status" value="1"/>
</dbReference>
<gene>
    <name evidence="3" type="ORF">K8V05_00105</name>
</gene>
<dbReference type="GO" id="GO:0005524">
    <property type="term" value="F:ATP binding"/>
    <property type="evidence" value="ECO:0007669"/>
    <property type="project" value="UniProtKB-KW"/>
</dbReference>
<keyword evidence="3" id="KW-0547">Nucleotide-binding</keyword>
<keyword evidence="3" id="KW-0067">ATP-binding</keyword>
<reference evidence="3" key="1">
    <citation type="journal article" date="2021" name="PeerJ">
        <title>Extensive microbial diversity within the chicken gut microbiome revealed by metagenomics and culture.</title>
        <authorList>
            <person name="Gilroy R."/>
            <person name="Ravi A."/>
            <person name="Getino M."/>
            <person name="Pursley I."/>
            <person name="Horton D.L."/>
            <person name="Alikhan N.F."/>
            <person name="Baker D."/>
            <person name="Gharbi K."/>
            <person name="Hall N."/>
            <person name="Watson M."/>
            <person name="Adriaenssens E.M."/>
            <person name="Foster-Nyarko E."/>
            <person name="Jarju S."/>
            <person name="Secka A."/>
            <person name="Antonio M."/>
            <person name="Oren A."/>
            <person name="Chaudhuri R.R."/>
            <person name="La Ragione R."/>
            <person name="Hildebrand F."/>
            <person name="Pallen M.J."/>
        </authorList>
    </citation>
    <scope>NUCLEOTIDE SEQUENCE</scope>
    <source>
        <strain evidence="3">6966</strain>
    </source>
</reference>
<evidence type="ECO:0000259" key="1">
    <source>
        <dbReference type="Pfam" id="PF13173"/>
    </source>
</evidence>
<dbReference type="InterPro" id="IPR025420">
    <property type="entry name" value="DUF4143"/>
</dbReference>
<dbReference type="Pfam" id="PF13173">
    <property type="entry name" value="AAA_14"/>
    <property type="match status" value="1"/>
</dbReference>
<organism evidence="3 4">
    <name type="scientific">Butyricimonas virosa</name>
    <dbReference type="NCBI Taxonomy" id="544645"/>
    <lineage>
        <taxon>Bacteria</taxon>
        <taxon>Pseudomonadati</taxon>
        <taxon>Bacteroidota</taxon>
        <taxon>Bacteroidia</taxon>
        <taxon>Bacteroidales</taxon>
        <taxon>Odoribacteraceae</taxon>
        <taxon>Butyricimonas</taxon>
    </lineage>
</organism>
<dbReference type="Pfam" id="PF13635">
    <property type="entry name" value="DUF4143"/>
    <property type="match status" value="1"/>
</dbReference>
<evidence type="ECO:0000313" key="4">
    <source>
        <dbReference type="Proteomes" id="UP000742098"/>
    </source>
</evidence>
<name>A0A921H305_9BACT</name>
<feature type="domain" description="DUF4143" evidence="2">
    <location>
        <begin position="229"/>
        <end position="372"/>
    </location>
</feature>
<evidence type="ECO:0000259" key="2">
    <source>
        <dbReference type="Pfam" id="PF13635"/>
    </source>
</evidence>
<accession>A0A921H305</accession>
<comment type="caution">
    <text evidence="3">The sequence shown here is derived from an EMBL/GenBank/DDBJ whole genome shotgun (WGS) entry which is preliminary data.</text>
</comment>
<dbReference type="PANTHER" id="PTHR33295:SF8">
    <property type="entry name" value="AAA+ ATPASE DOMAIN-CONTAINING PROTEIN"/>
    <property type="match status" value="1"/>
</dbReference>
<dbReference type="Gene3D" id="3.40.50.300">
    <property type="entry name" value="P-loop containing nucleotide triphosphate hydrolases"/>
    <property type="match status" value="1"/>
</dbReference>
<feature type="domain" description="AAA" evidence="1">
    <location>
        <begin position="38"/>
        <end position="170"/>
    </location>
</feature>
<dbReference type="AlphaFoldDB" id="A0A921H305"/>
<sequence length="422" mass="48802">MEKTLMQQNPQWTGKSFKELADRTMMKNLLDKQTLPHIQILTGVRRCGKSSIFKLLMNDLLVSGVNAKSILNINLDAPVFIPLWDDVQRLRQVIENAEQLTGTKVQYLFLDEIQQVKNWEVFVKTIYDTQTFNKIYITGSNSNLLQNRFSSMLSGRYFANEIRPFSITESLATIGVNSPFDGYQAIPQVLRLTSAMIKNGTFPEIILRKMEDHTKAELLRSYFESIVQKDCIIYNSIREPHLFYKSVNYLLQNVGNRFSLQQLGKSLGSNENTMGSYINYLCNSYICSDIRNFSFSLKETKRSDHKCYCIDNGLMQANTSRFSPDSGKFFENLVYNELVNKGYQNISFDNGKGECDFLAQKDGDIHAFQVCYELTDNNRTREFRGFSVPQIPARTKTLITYNQKEQVDDIRVMPLWEWALEK</sequence>
<evidence type="ECO:0000313" key="3">
    <source>
        <dbReference type="EMBL" id="HJF69138.1"/>
    </source>
</evidence>